<dbReference type="InterPro" id="IPR003856">
    <property type="entry name" value="LPS_length_determ_N"/>
</dbReference>
<sequence length="268" mass="30095">MKNKDLPEVKPIYIHEANYSADDEISLIDLVLVLVKRVKLISAIIIIFILFAFISTQLVTKQYTYSTSLEIGNQMINGAIKSFESPQTLLAKLQHSFIPQVLNEQYKTNPSSDKQYKIEANIPKGSAIIVLEIKGPAEQRDVMTGLLLKTFKKVRLDHGRIYNSVKQLLSANLKQAKAELTLLKTDTNNVTEITTKQNLIESYSSRLASLRNTREISPPMQSLSPKGVGKALIFIITVLAGIFIAIFAAFFAEFVTKVREEQLNRKPL</sequence>
<comment type="subcellular location">
    <subcellularLocation>
        <location evidence="1">Cell membrane</location>
        <topology evidence="1">Multi-pass membrane protein</topology>
    </subcellularLocation>
</comment>
<organism evidence="8">
    <name type="scientific">hydrothermal vent metagenome</name>
    <dbReference type="NCBI Taxonomy" id="652676"/>
    <lineage>
        <taxon>unclassified sequences</taxon>
        <taxon>metagenomes</taxon>
        <taxon>ecological metagenomes</taxon>
    </lineage>
</organism>
<keyword evidence="5 6" id="KW-0472">Membrane</keyword>
<dbReference type="InterPro" id="IPR050445">
    <property type="entry name" value="Bact_polysacc_biosynth/exp"/>
</dbReference>
<evidence type="ECO:0000256" key="3">
    <source>
        <dbReference type="ARBA" id="ARBA00022692"/>
    </source>
</evidence>
<dbReference type="GO" id="GO:0005886">
    <property type="term" value="C:plasma membrane"/>
    <property type="evidence" value="ECO:0007669"/>
    <property type="project" value="UniProtKB-SubCell"/>
</dbReference>
<evidence type="ECO:0000256" key="1">
    <source>
        <dbReference type="ARBA" id="ARBA00004651"/>
    </source>
</evidence>
<reference evidence="8" key="1">
    <citation type="submission" date="2018-06" db="EMBL/GenBank/DDBJ databases">
        <authorList>
            <person name="Zhirakovskaya E."/>
        </authorList>
    </citation>
    <scope>NUCLEOTIDE SEQUENCE</scope>
</reference>
<evidence type="ECO:0000259" key="7">
    <source>
        <dbReference type="Pfam" id="PF02706"/>
    </source>
</evidence>
<dbReference type="AlphaFoldDB" id="A0A3B0XMR5"/>
<evidence type="ECO:0000256" key="2">
    <source>
        <dbReference type="ARBA" id="ARBA00022475"/>
    </source>
</evidence>
<dbReference type="Pfam" id="PF02706">
    <property type="entry name" value="Wzz"/>
    <property type="match status" value="1"/>
</dbReference>
<feature type="transmembrane region" description="Helical" evidence="6">
    <location>
        <begin position="40"/>
        <end position="59"/>
    </location>
</feature>
<keyword evidence="4 6" id="KW-1133">Transmembrane helix</keyword>
<dbReference type="PANTHER" id="PTHR32309">
    <property type="entry name" value="TYROSINE-PROTEIN KINASE"/>
    <property type="match status" value="1"/>
</dbReference>
<evidence type="ECO:0000313" key="8">
    <source>
        <dbReference type="EMBL" id="VAW57454.1"/>
    </source>
</evidence>
<evidence type="ECO:0000256" key="5">
    <source>
        <dbReference type="ARBA" id="ARBA00023136"/>
    </source>
</evidence>
<dbReference type="PANTHER" id="PTHR32309:SF13">
    <property type="entry name" value="FERRIC ENTEROBACTIN TRANSPORT PROTEIN FEPE"/>
    <property type="match status" value="1"/>
</dbReference>
<keyword evidence="3 6" id="KW-0812">Transmembrane</keyword>
<dbReference type="EMBL" id="UOFF01000396">
    <property type="protein sequence ID" value="VAW57454.1"/>
    <property type="molecule type" value="Genomic_DNA"/>
</dbReference>
<keyword evidence="2" id="KW-1003">Cell membrane</keyword>
<gene>
    <name evidence="8" type="ORF">MNBD_GAMMA07-973</name>
</gene>
<accession>A0A3B0XMR5</accession>
<evidence type="ECO:0000256" key="4">
    <source>
        <dbReference type="ARBA" id="ARBA00022989"/>
    </source>
</evidence>
<feature type="domain" description="Polysaccharide chain length determinant N-terminal" evidence="7">
    <location>
        <begin position="23"/>
        <end position="73"/>
    </location>
</feature>
<name>A0A3B0XMR5_9ZZZZ</name>
<evidence type="ECO:0000256" key="6">
    <source>
        <dbReference type="SAM" id="Phobius"/>
    </source>
</evidence>
<proteinExistence type="predicted"/>
<feature type="transmembrane region" description="Helical" evidence="6">
    <location>
        <begin position="231"/>
        <end position="252"/>
    </location>
</feature>
<dbReference type="GO" id="GO:0004713">
    <property type="term" value="F:protein tyrosine kinase activity"/>
    <property type="evidence" value="ECO:0007669"/>
    <property type="project" value="TreeGrafter"/>
</dbReference>
<protein>
    <recommendedName>
        <fullName evidence="7">Polysaccharide chain length determinant N-terminal domain-containing protein</fullName>
    </recommendedName>
</protein>